<keyword evidence="8" id="KW-0325">Glycoprotein</keyword>
<evidence type="ECO:0000259" key="15">
    <source>
        <dbReference type="Pfam" id="PF00150"/>
    </source>
</evidence>
<keyword evidence="2" id="KW-1003">Cell membrane</keyword>
<evidence type="ECO:0000256" key="4">
    <source>
        <dbReference type="ARBA" id="ARBA00022801"/>
    </source>
</evidence>
<evidence type="ECO:0000256" key="12">
    <source>
        <dbReference type="ARBA" id="ARBA00041260"/>
    </source>
</evidence>
<evidence type="ECO:0000256" key="13">
    <source>
        <dbReference type="RuleBase" id="RU361153"/>
    </source>
</evidence>
<keyword evidence="3" id="KW-0812">Transmembrane</keyword>
<dbReference type="KEGG" id="hdi:HDIA_1267"/>
<dbReference type="Gene3D" id="3.20.20.80">
    <property type="entry name" value="Glycosidases"/>
    <property type="match status" value="1"/>
</dbReference>
<dbReference type="PANTHER" id="PTHR31297:SF34">
    <property type="entry name" value="GLUCAN 1,3-BETA-GLUCOSIDASE 2"/>
    <property type="match status" value="1"/>
</dbReference>
<proteinExistence type="inferred from homology"/>
<dbReference type="EMBL" id="LT960614">
    <property type="protein sequence ID" value="SON54808.1"/>
    <property type="molecule type" value="Genomic_DNA"/>
</dbReference>
<dbReference type="GO" id="GO:0008422">
    <property type="term" value="F:beta-glucosidase activity"/>
    <property type="evidence" value="ECO:0007669"/>
    <property type="project" value="TreeGrafter"/>
</dbReference>
<keyword evidence="9 13" id="KW-0326">Glycosidase</keyword>
<keyword evidence="10" id="KW-0961">Cell wall biogenesis/degradation</keyword>
<dbReference type="Proteomes" id="UP000223606">
    <property type="component" value="Chromosome 1"/>
</dbReference>
<dbReference type="InterPro" id="IPR001547">
    <property type="entry name" value="Glyco_hydro_5"/>
</dbReference>
<comment type="subcellular location">
    <subcellularLocation>
        <location evidence="1">Cell membrane</location>
        <topology evidence="1">Single-pass type II membrane protein</topology>
    </subcellularLocation>
</comment>
<gene>
    <name evidence="16" type="primary">cel-3</name>
    <name evidence="16" type="ORF">HDIA_1267</name>
</gene>
<keyword evidence="14" id="KW-0732">Signal</keyword>
<keyword evidence="6" id="KW-1133">Transmembrane helix</keyword>
<keyword evidence="4 13" id="KW-0378">Hydrolase</keyword>
<dbReference type="InterPro" id="IPR050386">
    <property type="entry name" value="Glycosyl_hydrolase_5"/>
</dbReference>
<protein>
    <recommendedName>
        <fullName evidence="12">Exo-1,3-beta-glucanase D</fullName>
    </recommendedName>
</protein>
<evidence type="ECO:0000256" key="3">
    <source>
        <dbReference type="ARBA" id="ARBA00022692"/>
    </source>
</evidence>
<evidence type="ECO:0000256" key="5">
    <source>
        <dbReference type="ARBA" id="ARBA00022968"/>
    </source>
</evidence>
<evidence type="ECO:0000256" key="7">
    <source>
        <dbReference type="ARBA" id="ARBA00023136"/>
    </source>
</evidence>
<feature type="domain" description="Glycoside hydrolase family 5" evidence="15">
    <location>
        <begin position="55"/>
        <end position="362"/>
    </location>
</feature>
<name>A0A2C9D3S3_9HYPH</name>
<dbReference type="GO" id="GO:0071555">
    <property type="term" value="P:cell wall organization"/>
    <property type="evidence" value="ECO:0007669"/>
    <property type="project" value="UniProtKB-KW"/>
</dbReference>
<evidence type="ECO:0000256" key="14">
    <source>
        <dbReference type="SAM" id="SignalP"/>
    </source>
</evidence>
<sequence length="399" mass="43449">MRPVQRLAAAAFLSLLGLGGLAGGMPASAAEGFPACLAERSGGVAADRVQALARGFNIPSWMDRPDGKTPSRTVLRHLRLLGMTHVRLPVRGELVMARFMDPTAVAAQLSALRGALSLLLDEGYAVSVDLHPGGPFADLYKSDPEAAAKAVENAWDNLASVITQFPPDRIFAEVLNEPVTDEDTWRVHLPRFLAHMRALMPETTLIAEPYGPQRPEVLLGMKPVDDPNVVYAVHFYDPMAFTHQGLTWSTDADPLTHLKNVPFPASKTDPAIRQLLIDLRAEGHAASSRFLDSSLSRDWTPHSADRLFEAVADWSAKNNRVVILNEFGVLRFAAQPDDRARWLASVVTAAEDKGCVGWTHWDFADGFGLLDPSTGLPDPLVMKALFEPEALLSDRSPGN</sequence>
<dbReference type="Pfam" id="PF00150">
    <property type="entry name" value="Cellulase"/>
    <property type="match status" value="1"/>
</dbReference>
<dbReference type="RefSeq" id="WP_157775376.1">
    <property type="nucleotide sequence ID" value="NZ_LT960614.1"/>
</dbReference>
<dbReference type="AlphaFoldDB" id="A0A2C9D3S3"/>
<evidence type="ECO:0000256" key="11">
    <source>
        <dbReference type="ARBA" id="ARBA00037126"/>
    </source>
</evidence>
<dbReference type="PANTHER" id="PTHR31297">
    <property type="entry name" value="GLUCAN ENDO-1,6-BETA-GLUCOSIDASE B"/>
    <property type="match status" value="1"/>
</dbReference>
<evidence type="ECO:0000256" key="6">
    <source>
        <dbReference type="ARBA" id="ARBA00022989"/>
    </source>
</evidence>
<dbReference type="InterPro" id="IPR017853">
    <property type="entry name" value="GH"/>
</dbReference>
<evidence type="ECO:0000313" key="16">
    <source>
        <dbReference type="EMBL" id="SON54808.1"/>
    </source>
</evidence>
<evidence type="ECO:0000256" key="9">
    <source>
        <dbReference type="ARBA" id="ARBA00023295"/>
    </source>
</evidence>
<organism evidence="16 17">
    <name type="scientific">Hartmannibacter diazotrophicus</name>
    <dbReference type="NCBI Taxonomy" id="1482074"/>
    <lineage>
        <taxon>Bacteria</taxon>
        <taxon>Pseudomonadati</taxon>
        <taxon>Pseudomonadota</taxon>
        <taxon>Alphaproteobacteria</taxon>
        <taxon>Hyphomicrobiales</taxon>
        <taxon>Pleomorphomonadaceae</taxon>
        <taxon>Hartmannibacter</taxon>
    </lineage>
</organism>
<evidence type="ECO:0000313" key="17">
    <source>
        <dbReference type="Proteomes" id="UP000223606"/>
    </source>
</evidence>
<keyword evidence="5" id="KW-0735">Signal-anchor</keyword>
<feature type="signal peptide" evidence="14">
    <location>
        <begin position="1"/>
        <end position="29"/>
    </location>
</feature>
<reference evidence="17" key="1">
    <citation type="submission" date="2017-09" db="EMBL/GenBank/DDBJ databases">
        <title>Genome sequence of Nannocystis excedens DSM 71.</title>
        <authorList>
            <person name="Blom J."/>
        </authorList>
    </citation>
    <scope>NUCLEOTIDE SEQUENCE [LARGE SCALE GENOMIC DNA]</scope>
    <source>
        <strain evidence="17">type strain: E19</strain>
    </source>
</reference>
<dbReference type="GO" id="GO:0005886">
    <property type="term" value="C:plasma membrane"/>
    <property type="evidence" value="ECO:0007669"/>
    <property type="project" value="UniProtKB-SubCell"/>
</dbReference>
<keyword evidence="7" id="KW-0472">Membrane</keyword>
<comment type="function">
    <text evidence="11">Glucosidase involved in the degradation of cellulosic biomass. Active on lichenan.</text>
</comment>
<evidence type="ECO:0000256" key="1">
    <source>
        <dbReference type="ARBA" id="ARBA00004401"/>
    </source>
</evidence>
<evidence type="ECO:0000256" key="10">
    <source>
        <dbReference type="ARBA" id="ARBA00023316"/>
    </source>
</evidence>
<feature type="chain" id="PRO_5012496985" description="Exo-1,3-beta-glucanase D" evidence="14">
    <location>
        <begin position="30"/>
        <end position="399"/>
    </location>
</feature>
<evidence type="ECO:0000256" key="8">
    <source>
        <dbReference type="ARBA" id="ARBA00023180"/>
    </source>
</evidence>
<evidence type="ECO:0000256" key="2">
    <source>
        <dbReference type="ARBA" id="ARBA00022475"/>
    </source>
</evidence>
<dbReference type="GO" id="GO:0009251">
    <property type="term" value="P:glucan catabolic process"/>
    <property type="evidence" value="ECO:0007669"/>
    <property type="project" value="TreeGrafter"/>
</dbReference>
<dbReference type="OrthoDB" id="9800955at2"/>
<dbReference type="GO" id="GO:0005576">
    <property type="term" value="C:extracellular region"/>
    <property type="evidence" value="ECO:0007669"/>
    <property type="project" value="TreeGrafter"/>
</dbReference>
<dbReference type="SUPFAM" id="SSF51445">
    <property type="entry name" value="(Trans)glycosidases"/>
    <property type="match status" value="1"/>
</dbReference>
<dbReference type="GO" id="GO:0009986">
    <property type="term" value="C:cell surface"/>
    <property type="evidence" value="ECO:0007669"/>
    <property type="project" value="TreeGrafter"/>
</dbReference>
<keyword evidence="17" id="KW-1185">Reference proteome</keyword>
<accession>A0A2C9D3S3</accession>
<comment type="similarity">
    <text evidence="13">Belongs to the glycosyl hydrolase 5 (cellulase A) family.</text>
</comment>